<protein>
    <recommendedName>
        <fullName evidence="3">DUF6318 domain-containing protein</fullName>
    </recommendedName>
</protein>
<feature type="compositionally biased region" description="Low complexity" evidence="1">
    <location>
        <begin position="35"/>
        <end position="65"/>
    </location>
</feature>
<evidence type="ECO:0000256" key="2">
    <source>
        <dbReference type="SAM" id="SignalP"/>
    </source>
</evidence>
<feature type="signal peptide" evidence="2">
    <location>
        <begin position="1"/>
        <end position="38"/>
    </location>
</feature>
<keyword evidence="2" id="KW-0732">Signal</keyword>
<dbReference type="Pfam" id="PF19843">
    <property type="entry name" value="DUF6318"/>
    <property type="match status" value="1"/>
</dbReference>
<dbReference type="AlphaFoldDB" id="A0A543HJG5"/>
<accession>A0A543HJG5</accession>
<feature type="chain" id="PRO_5039165477" description="DUF6318 domain-containing protein" evidence="2">
    <location>
        <begin position="39"/>
        <end position="208"/>
    </location>
</feature>
<organism evidence="4 5">
    <name type="scientific">Humibacillus xanthopallidus</name>
    <dbReference type="NCBI Taxonomy" id="412689"/>
    <lineage>
        <taxon>Bacteria</taxon>
        <taxon>Bacillati</taxon>
        <taxon>Actinomycetota</taxon>
        <taxon>Actinomycetes</taxon>
        <taxon>Micrococcales</taxon>
        <taxon>Intrasporangiaceae</taxon>
        <taxon>Humibacillus</taxon>
    </lineage>
</organism>
<evidence type="ECO:0000256" key="1">
    <source>
        <dbReference type="SAM" id="MobiDB-lite"/>
    </source>
</evidence>
<proteinExistence type="predicted"/>
<dbReference type="InterPro" id="IPR046281">
    <property type="entry name" value="DUF6318"/>
</dbReference>
<comment type="caution">
    <text evidence="4">The sequence shown here is derived from an EMBL/GenBank/DDBJ whole genome shotgun (WGS) entry which is preliminary data.</text>
</comment>
<name>A0A543HJG5_9MICO</name>
<keyword evidence="5" id="KW-1185">Reference proteome</keyword>
<dbReference type="PROSITE" id="PS51257">
    <property type="entry name" value="PROKAR_LIPOPROTEIN"/>
    <property type="match status" value="1"/>
</dbReference>
<feature type="domain" description="DUF6318" evidence="3">
    <location>
        <begin position="73"/>
        <end position="200"/>
    </location>
</feature>
<feature type="region of interest" description="Disordered" evidence="1">
    <location>
        <begin position="35"/>
        <end position="67"/>
    </location>
</feature>
<dbReference type="Proteomes" id="UP000316747">
    <property type="component" value="Unassembled WGS sequence"/>
</dbReference>
<gene>
    <name evidence="4" type="ORF">FBY41_3845</name>
</gene>
<reference evidence="4 5" key="1">
    <citation type="submission" date="2019-06" db="EMBL/GenBank/DDBJ databases">
        <title>Genome sequencing of plant associated microbes to promote plant fitness in Sorghum bicolor and Oryza sativa.</title>
        <authorList>
            <person name="Coleman-Derr D."/>
        </authorList>
    </citation>
    <scope>NUCLEOTIDE SEQUENCE [LARGE SCALE GENOMIC DNA]</scope>
    <source>
        <strain evidence="4 5">KV-663</strain>
    </source>
</reference>
<sequence length="208" mass="21517">MTSADRGFVPKGRARRVLPYVASVVALLVAAGCTSGSAQSPPTSAALTTTSTSATTTPTTATPTPSVDPVIAKIPAAARPETIEGAAAFSKFYFDTLNEAFRKADPSVLKGLSSPSCAMCNSLAEGVSEVRAAGNHYGGDLAQINYATASEFTPSSRKVLVSLDQLSVPIVNSAGKTVDKTRAASLSFVATLTFDKRWIVARLQKATS</sequence>
<dbReference type="EMBL" id="VFPM01000003">
    <property type="protein sequence ID" value="TQM58478.1"/>
    <property type="molecule type" value="Genomic_DNA"/>
</dbReference>
<evidence type="ECO:0000259" key="3">
    <source>
        <dbReference type="Pfam" id="PF19843"/>
    </source>
</evidence>
<evidence type="ECO:0000313" key="4">
    <source>
        <dbReference type="EMBL" id="TQM58478.1"/>
    </source>
</evidence>
<evidence type="ECO:0000313" key="5">
    <source>
        <dbReference type="Proteomes" id="UP000316747"/>
    </source>
</evidence>